<dbReference type="EMBL" id="CM002870">
    <property type="protein sequence ID" value="KFK42309.1"/>
    <property type="molecule type" value="Genomic_DNA"/>
</dbReference>
<evidence type="ECO:0000313" key="2">
    <source>
        <dbReference type="Proteomes" id="UP000029120"/>
    </source>
</evidence>
<protein>
    <submittedName>
        <fullName evidence="1">Uncharacterized protein</fullName>
    </submittedName>
</protein>
<dbReference type="Gramene" id="KFK42309">
    <property type="protein sequence ID" value="KFK42309"/>
    <property type="gene ID" value="AALP_AA2G239100"/>
</dbReference>
<keyword evidence="2" id="KW-1185">Reference proteome</keyword>
<evidence type="ECO:0000313" key="1">
    <source>
        <dbReference type="EMBL" id="KFK42309.1"/>
    </source>
</evidence>
<organism evidence="1 2">
    <name type="scientific">Arabis alpina</name>
    <name type="common">Alpine rock-cress</name>
    <dbReference type="NCBI Taxonomy" id="50452"/>
    <lineage>
        <taxon>Eukaryota</taxon>
        <taxon>Viridiplantae</taxon>
        <taxon>Streptophyta</taxon>
        <taxon>Embryophyta</taxon>
        <taxon>Tracheophyta</taxon>
        <taxon>Spermatophyta</taxon>
        <taxon>Magnoliopsida</taxon>
        <taxon>eudicotyledons</taxon>
        <taxon>Gunneridae</taxon>
        <taxon>Pentapetalae</taxon>
        <taxon>rosids</taxon>
        <taxon>malvids</taxon>
        <taxon>Brassicales</taxon>
        <taxon>Brassicaceae</taxon>
        <taxon>Arabideae</taxon>
        <taxon>Arabis</taxon>
    </lineage>
</organism>
<accession>A0A087HJK7</accession>
<name>A0A087HJK7_ARAAL</name>
<dbReference type="Proteomes" id="UP000029120">
    <property type="component" value="Chromosome 2"/>
</dbReference>
<gene>
    <name evidence="1" type="ordered locus">AALP_Aa2g239100</name>
</gene>
<reference evidence="2" key="1">
    <citation type="journal article" date="2015" name="Nat. Plants">
        <title>Genome expansion of Arabis alpina linked with retrotransposition and reduced symmetric DNA methylation.</title>
        <authorList>
            <person name="Willing E.M."/>
            <person name="Rawat V."/>
            <person name="Mandakova T."/>
            <person name="Maumus F."/>
            <person name="James G.V."/>
            <person name="Nordstroem K.J."/>
            <person name="Becker C."/>
            <person name="Warthmann N."/>
            <person name="Chica C."/>
            <person name="Szarzynska B."/>
            <person name="Zytnicki M."/>
            <person name="Albani M.C."/>
            <person name="Kiefer C."/>
            <person name="Bergonzi S."/>
            <person name="Castaings L."/>
            <person name="Mateos J.L."/>
            <person name="Berns M.C."/>
            <person name="Bujdoso N."/>
            <person name="Piofczyk T."/>
            <person name="de Lorenzo L."/>
            <person name="Barrero-Sicilia C."/>
            <person name="Mateos I."/>
            <person name="Piednoel M."/>
            <person name="Hagmann J."/>
            <person name="Chen-Min-Tao R."/>
            <person name="Iglesias-Fernandez R."/>
            <person name="Schuster S.C."/>
            <person name="Alonso-Blanco C."/>
            <person name="Roudier F."/>
            <person name="Carbonero P."/>
            <person name="Paz-Ares J."/>
            <person name="Davis S.J."/>
            <person name="Pecinka A."/>
            <person name="Quesneville H."/>
            <person name="Colot V."/>
            <person name="Lysak M.A."/>
            <person name="Weigel D."/>
            <person name="Coupland G."/>
            <person name="Schneeberger K."/>
        </authorList>
    </citation>
    <scope>NUCLEOTIDE SEQUENCE [LARGE SCALE GENOMIC DNA]</scope>
    <source>
        <strain evidence="2">cv. Pajares</strain>
    </source>
</reference>
<proteinExistence type="predicted"/>
<sequence length="106" mass="11667">MKPLIRCLWQVADSSLESSLCCNQIRRRDVHQPTAAVFCVKRATVASSVPSGHVPVNVGDKMERVFVFERVVEILQSGVLEFSDLPELVASLSGDDLSLWLPGVTE</sequence>
<dbReference type="AlphaFoldDB" id="A0A087HJK7"/>
<dbReference type="OrthoDB" id="838391at2759"/>